<evidence type="ECO:0000313" key="2">
    <source>
        <dbReference type="Proteomes" id="UP000321083"/>
    </source>
</evidence>
<accession>A0A5C6M150</accession>
<dbReference type="Proteomes" id="UP000321083">
    <property type="component" value="Unassembled WGS sequence"/>
</dbReference>
<keyword evidence="2" id="KW-1185">Reference proteome</keyword>
<organism evidence="1 2">
    <name type="scientific">Planctomyces bekefii</name>
    <dbReference type="NCBI Taxonomy" id="1653850"/>
    <lineage>
        <taxon>Bacteria</taxon>
        <taxon>Pseudomonadati</taxon>
        <taxon>Planctomycetota</taxon>
        <taxon>Planctomycetia</taxon>
        <taxon>Planctomycetales</taxon>
        <taxon>Planctomycetaceae</taxon>
        <taxon>Planctomyces</taxon>
    </lineage>
</organism>
<dbReference type="EMBL" id="SRHE01000653">
    <property type="protein sequence ID" value="TWW08470.1"/>
    <property type="molecule type" value="Genomic_DNA"/>
</dbReference>
<proteinExistence type="predicted"/>
<reference evidence="1 2" key="2">
    <citation type="submission" date="2019-08" db="EMBL/GenBank/DDBJ databases">
        <authorList>
            <person name="Henke P."/>
        </authorList>
    </citation>
    <scope>NUCLEOTIDE SEQUENCE [LARGE SCALE GENOMIC DNA]</scope>
    <source>
        <strain evidence="1">Phe10_nw2017</strain>
    </source>
</reference>
<name>A0A5C6M150_9PLAN</name>
<dbReference type="AlphaFoldDB" id="A0A5C6M150"/>
<sequence>MSIRRLDRRLMLRSAGVALGLPMLEAMAG</sequence>
<gene>
    <name evidence="1" type="ORF">E3A20_24000</name>
</gene>
<comment type="caution">
    <text evidence="1">The sequence shown here is derived from an EMBL/GenBank/DDBJ whole genome shotgun (WGS) entry which is preliminary data.</text>
</comment>
<feature type="non-terminal residue" evidence="1">
    <location>
        <position position="29"/>
    </location>
</feature>
<reference evidence="1 2" key="1">
    <citation type="submission" date="2019-08" db="EMBL/GenBank/DDBJ databases">
        <title>100 year-old enigma solved: identification of Planctomyces bekefii, the type genus and species of the phylum Planctomycetes.</title>
        <authorList>
            <person name="Svetlana D.N."/>
            <person name="Overmann J."/>
        </authorList>
    </citation>
    <scope>NUCLEOTIDE SEQUENCE [LARGE SCALE GENOMIC DNA]</scope>
    <source>
        <strain evidence="1">Phe10_nw2017</strain>
    </source>
</reference>
<evidence type="ECO:0000313" key="1">
    <source>
        <dbReference type="EMBL" id="TWW08470.1"/>
    </source>
</evidence>
<protein>
    <submittedName>
        <fullName evidence="1">Uncharacterized protein</fullName>
    </submittedName>
</protein>